<evidence type="ECO:0000313" key="2">
    <source>
        <dbReference type="Proteomes" id="UP001642484"/>
    </source>
</evidence>
<comment type="caution">
    <text evidence="1">The sequence shown here is derived from an EMBL/GenBank/DDBJ whole genome shotgun (WGS) entry which is preliminary data.</text>
</comment>
<sequence>MVGVYPWVYHGSVQLGNTWALLKSAKGFTSKSTRRSKFGTGEPSKSGLASVLAGGALEAASPEGAVLELGFWFSEACRSKADVTSFASDSKSSIFFKPAGWLLEYLFLMRQAADHSPNLHQRATSLTSWPNDLSSRHSCLLQLLVRCVEGSEGRADALKDLLSR</sequence>
<keyword evidence="2" id="KW-1185">Reference proteome</keyword>
<accession>A0ABP0STD2</accession>
<proteinExistence type="predicted"/>
<gene>
    <name evidence="1" type="ORF">CCMP2556_LOCUS53372</name>
</gene>
<dbReference type="EMBL" id="CAXAMN010028169">
    <property type="protein sequence ID" value="CAK9115486.1"/>
    <property type="molecule type" value="Genomic_DNA"/>
</dbReference>
<protein>
    <submittedName>
        <fullName evidence="1">Uncharacterized protein</fullName>
    </submittedName>
</protein>
<feature type="non-terminal residue" evidence="1">
    <location>
        <position position="164"/>
    </location>
</feature>
<organism evidence="1 2">
    <name type="scientific">Durusdinium trenchii</name>
    <dbReference type="NCBI Taxonomy" id="1381693"/>
    <lineage>
        <taxon>Eukaryota</taxon>
        <taxon>Sar</taxon>
        <taxon>Alveolata</taxon>
        <taxon>Dinophyceae</taxon>
        <taxon>Suessiales</taxon>
        <taxon>Symbiodiniaceae</taxon>
        <taxon>Durusdinium</taxon>
    </lineage>
</organism>
<reference evidence="1 2" key="1">
    <citation type="submission" date="2024-02" db="EMBL/GenBank/DDBJ databases">
        <authorList>
            <person name="Chen Y."/>
            <person name="Shah S."/>
            <person name="Dougan E. K."/>
            <person name="Thang M."/>
            <person name="Chan C."/>
        </authorList>
    </citation>
    <scope>NUCLEOTIDE SEQUENCE [LARGE SCALE GENOMIC DNA]</scope>
</reference>
<evidence type="ECO:0000313" key="1">
    <source>
        <dbReference type="EMBL" id="CAK9115486.1"/>
    </source>
</evidence>
<dbReference type="Proteomes" id="UP001642484">
    <property type="component" value="Unassembled WGS sequence"/>
</dbReference>
<name>A0ABP0STD2_9DINO</name>